<evidence type="ECO:0000256" key="1">
    <source>
        <dbReference type="SAM" id="MobiDB-lite"/>
    </source>
</evidence>
<accession>A0ABQ9TY76</accession>
<evidence type="ECO:0000313" key="3">
    <source>
        <dbReference type="Proteomes" id="UP001266305"/>
    </source>
</evidence>
<feature type="region of interest" description="Disordered" evidence="1">
    <location>
        <begin position="1"/>
        <end position="37"/>
    </location>
</feature>
<protein>
    <submittedName>
        <fullName evidence="2">Uncharacterized protein</fullName>
    </submittedName>
</protein>
<proteinExistence type="predicted"/>
<dbReference type="EMBL" id="JASSZA010000018">
    <property type="protein sequence ID" value="KAK2089758.1"/>
    <property type="molecule type" value="Genomic_DNA"/>
</dbReference>
<comment type="caution">
    <text evidence="2">The sequence shown here is derived from an EMBL/GenBank/DDBJ whole genome shotgun (WGS) entry which is preliminary data.</text>
</comment>
<reference evidence="2 3" key="1">
    <citation type="submission" date="2023-05" db="EMBL/GenBank/DDBJ databases">
        <title>B98-5 Cell Line De Novo Hybrid Assembly: An Optical Mapping Approach.</title>
        <authorList>
            <person name="Kananen K."/>
            <person name="Auerbach J.A."/>
            <person name="Kautto E."/>
            <person name="Blachly J.S."/>
        </authorList>
    </citation>
    <scope>NUCLEOTIDE SEQUENCE [LARGE SCALE GENOMIC DNA]</scope>
    <source>
        <strain evidence="2">B95-8</strain>
        <tissue evidence="2">Cell line</tissue>
    </source>
</reference>
<keyword evidence="3" id="KW-1185">Reference proteome</keyword>
<feature type="compositionally biased region" description="Low complexity" evidence="1">
    <location>
        <begin position="131"/>
        <end position="152"/>
    </location>
</feature>
<feature type="compositionally biased region" description="Basic and acidic residues" evidence="1">
    <location>
        <begin position="117"/>
        <end position="127"/>
    </location>
</feature>
<dbReference type="Proteomes" id="UP001266305">
    <property type="component" value="Unassembled WGS sequence"/>
</dbReference>
<sequence length="446" mass="49449">MGRQHDSCGQRSSFAGASARQLFMQGKRAGSPSDRRLELQEDRAAYYGLKKKARTEIHGQKCTINLNTAANMYLSVERWGQPPKPGQDLSLAGPGGSAWQQLDSWAEQRPQQAGQEHAGRQRRDTQEAGRQQQLGWQEAGAQQEEAGAQQAGLHTGRQRRDTEEDGLQQEVLQQGGWQLDCWQHEEEDSEQVGTQHTGLQQTGTQHTGLQQMGTQQACWQGEEVQQAGWQLDCWQHEEEDSEQVGTQQTGLQQTGTQQACWQGEEVQQAGWQLDCWQHEEEDSEQVGTQQTGLQQTGLQQMDLQQTGTQQACRHREEVQQAGWQLDCWQHEGVQELLQPDWQGLSSQLTGAQTRARRGAGAQQLGVQQGGSQKLSWQLSTCLEEPVQVLGEETRLTQLRSLEQTDVVDAAITYVLVQQVSAMVGAGLGGVSVGVRCLTSLPFPCCG</sequence>
<evidence type="ECO:0000313" key="2">
    <source>
        <dbReference type="EMBL" id="KAK2089758.1"/>
    </source>
</evidence>
<gene>
    <name evidence="2" type="ORF">P7K49_032424</name>
</gene>
<feature type="compositionally biased region" description="Polar residues" evidence="1">
    <location>
        <begin position="98"/>
        <end position="114"/>
    </location>
</feature>
<organism evidence="2 3">
    <name type="scientific">Saguinus oedipus</name>
    <name type="common">Cotton-top tamarin</name>
    <name type="synonym">Oedipomidas oedipus</name>
    <dbReference type="NCBI Taxonomy" id="9490"/>
    <lineage>
        <taxon>Eukaryota</taxon>
        <taxon>Metazoa</taxon>
        <taxon>Chordata</taxon>
        <taxon>Craniata</taxon>
        <taxon>Vertebrata</taxon>
        <taxon>Euteleostomi</taxon>
        <taxon>Mammalia</taxon>
        <taxon>Eutheria</taxon>
        <taxon>Euarchontoglires</taxon>
        <taxon>Primates</taxon>
        <taxon>Haplorrhini</taxon>
        <taxon>Platyrrhini</taxon>
        <taxon>Cebidae</taxon>
        <taxon>Callitrichinae</taxon>
        <taxon>Saguinus</taxon>
    </lineage>
</organism>
<name>A0ABQ9TY76_SAGOE</name>
<feature type="region of interest" description="Disordered" evidence="1">
    <location>
        <begin position="78"/>
        <end position="167"/>
    </location>
</feature>